<keyword evidence="2" id="KW-0596">Phosphopantetheine</keyword>
<dbReference type="Pfam" id="PF04738">
    <property type="entry name" value="Lant_dehydr_N"/>
    <property type="match status" value="2"/>
</dbReference>
<evidence type="ECO:0000313" key="5">
    <source>
        <dbReference type="EMBL" id="MFC4854154.1"/>
    </source>
</evidence>
<dbReference type="InterPro" id="IPR006827">
    <property type="entry name" value="Lant_deHydtase_N"/>
</dbReference>
<evidence type="ECO:0000313" key="6">
    <source>
        <dbReference type="Proteomes" id="UP001595859"/>
    </source>
</evidence>
<dbReference type="PROSITE" id="PS00012">
    <property type="entry name" value="PHOSPHOPANTETHEINE"/>
    <property type="match status" value="1"/>
</dbReference>
<keyword evidence="6" id="KW-1185">Reference proteome</keyword>
<dbReference type="Gene3D" id="3.30.300.30">
    <property type="match status" value="1"/>
</dbReference>
<dbReference type="Gene3D" id="3.40.50.980">
    <property type="match status" value="2"/>
</dbReference>
<dbReference type="PROSITE" id="PS50075">
    <property type="entry name" value="CARRIER"/>
    <property type="match status" value="1"/>
</dbReference>
<reference evidence="6" key="1">
    <citation type="journal article" date="2019" name="Int. J. Syst. Evol. Microbiol.">
        <title>The Global Catalogue of Microorganisms (GCM) 10K type strain sequencing project: providing services to taxonomists for standard genome sequencing and annotation.</title>
        <authorList>
            <consortium name="The Broad Institute Genomics Platform"/>
            <consortium name="The Broad Institute Genome Sequencing Center for Infectious Disease"/>
            <person name="Wu L."/>
            <person name="Ma J."/>
        </authorList>
    </citation>
    <scope>NUCLEOTIDE SEQUENCE [LARGE SCALE GENOMIC DNA]</scope>
    <source>
        <strain evidence="6">ZS-22-S1</strain>
    </source>
</reference>
<feature type="domain" description="Carrier" evidence="4">
    <location>
        <begin position="940"/>
        <end position="1015"/>
    </location>
</feature>
<evidence type="ECO:0000256" key="2">
    <source>
        <dbReference type="ARBA" id="ARBA00022450"/>
    </source>
</evidence>
<dbReference type="Gene3D" id="1.10.1200.10">
    <property type="entry name" value="ACP-like"/>
    <property type="match status" value="1"/>
</dbReference>
<dbReference type="PANTHER" id="PTHR45527">
    <property type="entry name" value="NONRIBOSOMAL PEPTIDE SYNTHETASE"/>
    <property type="match status" value="1"/>
</dbReference>
<dbReference type="SUPFAM" id="SSF52777">
    <property type="entry name" value="CoA-dependent acyltransferases"/>
    <property type="match status" value="2"/>
</dbReference>
<dbReference type="Gene3D" id="3.30.559.30">
    <property type="entry name" value="Nonribosomal peptide synthetase, condensation domain"/>
    <property type="match status" value="1"/>
</dbReference>
<dbReference type="Pfam" id="PF00668">
    <property type="entry name" value="Condensation"/>
    <property type="match status" value="1"/>
</dbReference>
<evidence type="ECO:0000259" key="4">
    <source>
        <dbReference type="PROSITE" id="PS50075"/>
    </source>
</evidence>
<keyword evidence="3" id="KW-0597">Phosphoprotein</keyword>
<dbReference type="NCBIfam" id="TIGR01733">
    <property type="entry name" value="AA-adenyl-dom"/>
    <property type="match status" value="1"/>
</dbReference>
<protein>
    <submittedName>
        <fullName evidence="5">Amino acid adenylation domain-containing protein</fullName>
    </submittedName>
</protein>
<dbReference type="Pfam" id="PF13193">
    <property type="entry name" value="AMP-binding_C"/>
    <property type="match status" value="1"/>
</dbReference>
<dbReference type="InterPro" id="IPR023213">
    <property type="entry name" value="CAT-like_dom_sf"/>
</dbReference>
<accession>A0ABV9S3B0</accession>
<dbReference type="SUPFAM" id="SSF56801">
    <property type="entry name" value="Acetyl-CoA synthetase-like"/>
    <property type="match status" value="1"/>
</dbReference>
<dbReference type="SMART" id="SM00823">
    <property type="entry name" value="PKS_PP"/>
    <property type="match status" value="1"/>
</dbReference>
<dbReference type="Gene3D" id="3.30.559.10">
    <property type="entry name" value="Chloramphenicol acetyltransferase-like domain"/>
    <property type="match status" value="1"/>
</dbReference>
<comment type="cofactor">
    <cofactor evidence="1">
        <name>pantetheine 4'-phosphate</name>
        <dbReference type="ChEBI" id="CHEBI:47942"/>
    </cofactor>
</comment>
<evidence type="ECO:0000256" key="1">
    <source>
        <dbReference type="ARBA" id="ARBA00001957"/>
    </source>
</evidence>
<dbReference type="RefSeq" id="WP_378056104.1">
    <property type="nucleotide sequence ID" value="NZ_JBHSIS010000006.1"/>
</dbReference>
<evidence type="ECO:0000256" key="3">
    <source>
        <dbReference type="ARBA" id="ARBA00022553"/>
    </source>
</evidence>
<dbReference type="InterPro" id="IPR006162">
    <property type="entry name" value="Ppantetheine_attach_site"/>
</dbReference>
<dbReference type="PANTHER" id="PTHR45527:SF1">
    <property type="entry name" value="FATTY ACID SYNTHASE"/>
    <property type="match status" value="1"/>
</dbReference>
<dbReference type="PROSITE" id="PS00455">
    <property type="entry name" value="AMP_BINDING"/>
    <property type="match status" value="1"/>
</dbReference>
<dbReference type="InterPro" id="IPR025110">
    <property type="entry name" value="AMP-bd_C"/>
</dbReference>
<name>A0ABV9S3B0_9PSEU</name>
<dbReference type="Proteomes" id="UP001595859">
    <property type="component" value="Unassembled WGS sequence"/>
</dbReference>
<dbReference type="Pfam" id="PF00501">
    <property type="entry name" value="AMP-binding"/>
    <property type="match status" value="1"/>
</dbReference>
<sequence>MHPKTAEVGCPALPLQQGMIFNGLRVPDAGIDVVQCVIRWPGLDVPAYRAAWERAVARHPVLRTGFVLASDSAPVQVEHADATLDFTVRADAVTDFLAGDRARGFAFDAPPLVRVTVLAHATPVVVITLHHTVLDGRSLAMLMAELDSDYEGRPDFPERAPYRDFVEWYTARNAAGGHAAEQDRVFWTQHLAGVSGATPLPFGKVADTAADQPSQVVEFTLTTEETVSLRRLAERESVTPNTVVLAAWALVLGTHAGTDDVVLGVTRSARHGSVPGADGIVGMLLATIPLRVDLDRSLSVGEWLREIRRTAVAVRDHQLTPLGDIQRYAGAQKLLSSLVLFERQDLHTLLRRQNPVWDEREVEFHRRLSYPLTVYAFAEPALNVALIHDRFTAAEADVLAGHLRTALLRLVDSPHGKVGALSLLSPAEHALLTSGGNSGGHTDPLAYPREKTIPDLFDEQVRRTPDADAVFDGDRWLTYAELADRATRIAAALRDRGTGIEEPVAVALPRGATLVAALLGVLKAGAAYLPVDAAHPRARNAMMLADSGARVVIADGGDWPADVLSIDDLPAAAPFPCPARADTLAYLNYTSGSTGRPKGVAVPHRGVARLVHEPNFATVGPGQTFLHASSPSFDVTTLELWGALLTGARVVPTPPGPIGAPELAKVIDAHRVTFLWLTAGLFHQFVEHDVTTLSGVDQLLAGGDVLAPDAVRAALAARGGKPVTNGYGPTENTTFTSCHVMHDAADVGVITPIGRPVQHSTVYVLDENLRPVPLGAVGELYSGGDGVARGYLNQPALTATKFVPDPFGPPGARLYRTGDRARWRPDGTLEFLGRVDNQVKVRGYLVEPGETESVLRTHPRVVDAAVVVHGTDDTRRLVAYVTPADLDLASVRAHVAAALPEFLRPSSYQVLPRFPLNASGKIDRAALPAPVADGTAVRVPPAGAAQHRMAEIWRALLGAGEIGAGDDFFDVGGNSLLAMRLTFRVREAFGVELPIRDVYRAPTLAGLTDVVTAAKKPVAAGIVRRDRRGYRAPNQVPAHLVATGATDSPDRHWALWRWVELRGTGFGIEPLLDLASPACAAAAARVVAAEQEFAVHRGAVLDGIRAALTTGPAEAKPALRKGSKLICKGRLSELDAEVRARPHARELLAASAAVEEAHAAYAAAFAEAAGRAADGLRAVAGDRRFREAVAWQNPRALHTAVDSLARTETPKRNSRYRQWAALVTSYLQRYTTKNDTIGFFGPVGWARIADAADSIALRPGTELLAKRTVYLENWAVHELAQVLSTPDTLPWATPRRMPFVGIVGDELHVPLQPPVTLPAEEAAVLRAVDGVRTAKEIAEALPGTSDVYRVLGKLRDDKRIAWSFEVSPAELVPERALRARFERIDHPGVRDRVLSALRELERGRAAVAAAAGDPDRLTGAMSALAESFTRHTGSPGVRRPGMFYAGRTLVHEECRRDLDVTLGRDLVATLMPPLSLLLESARWFTSAGAALYRRALRDTFRARVDGSGVMRFADFWLWANDIIFRLDRRVVGRLTAALQERWANILLPVENRSRVSLNAASLRDKVSAAFAAPRPGWRGAVQHSPDVMIAARDADAIRRGDFQWVLGELHAGVNTMRSALFVSQHPDATELHTAMAADLAGPRVVLAATREEGGTPQRLADALVQPADVRVVSAHDACGPDVDGALLVADLLLSEVDGRLVAHDRAGGSRMDIVELLNEQLMGQLVQHFRPLPVAPHTPRVTIDRLVVGRENWRLPTADLAFAFAADDATRFLRAQQWRRRAGVPRFVFVKSPVEFKPFYVDLESLPSVEHFAHAVRALDRAEPAGLMSVGEMLPGPDELWLTDAAGARYTAEFRFVAVDRRGPAPEGQS</sequence>
<dbReference type="InterPro" id="IPR009081">
    <property type="entry name" value="PP-bd_ACP"/>
</dbReference>
<organism evidence="5 6">
    <name type="scientific">Actinophytocola glycyrrhizae</name>
    <dbReference type="NCBI Taxonomy" id="2044873"/>
    <lineage>
        <taxon>Bacteria</taxon>
        <taxon>Bacillati</taxon>
        <taxon>Actinomycetota</taxon>
        <taxon>Actinomycetes</taxon>
        <taxon>Pseudonocardiales</taxon>
        <taxon>Pseudonocardiaceae</taxon>
    </lineage>
</organism>
<dbReference type="SUPFAM" id="SSF47336">
    <property type="entry name" value="ACP-like"/>
    <property type="match status" value="1"/>
</dbReference>
<dbReference type="InterPro" id="IPR020845">
    <property type="entry name" value="AMP-binding_CS"/>
</dbReference>
<proteinExistence type="predicted"/>
<dbReference type="InterPro" id="IPR020806">
    <property type="entry name" value="PKS_PP-bd"/>
</dbReference>
<dbReference type="EMBL" id="JBHSIS010000006">
    <property type="protein sequence ID" value="MFC4854154.1"/>
    <property type="molecule type" value="Genomic_DNA"/>
</dbReference>
<dbReference type="Pfam" id="PF00550">
    <property type="entry name" value="PP-binding"/>
    <property type="match status" value="1"/>
</dbReference>
<gene>
    <name evidence="5" type="ORF">ACFPCV_11640</name>
</gene>
<dbReference type="InterPro" id="IPR001242">
    <property type="entry name" value="Condensation_dom"/>
</dbReference>
<dbReference type="InterPro" id="IPR000873">
    <property type="entry name" value="AMP-dep_synth/lig_dom"/>
</dbReference>
<dbReference type="InterPro" id="IPR036736">
    <property type="entry name" value="ACP-like_sf"/>
</dbReference>
<dbReference type="InterPro" id="IPR010071">
    <property type="entry name" value="AA_adenyl_dom"/>
</dbReference>
<dbReference type="CDD" id="cd12117">
    <property type="entry name" value="A_NRPS_Srf_like"/>
    <property type="match status" value="1"/>
</dbReference>
<dbReference type="InterPro" id="IPR045851">
    <property type="entry name" value="AMP-bd_C_sf"/>
</dbReference>
<dbReference type="Gene3D" id="2.30.38.10">
    <property type="entry name" value="Luciferase, Domain 3"/>
    <property type="match status" value="1"/>
</dbReference>
<comment type="caution">
    <text evidence="5">The sequence shown here is derived from an EMBL/GenBank/DDBJ whole genome shotgun (WGS) entry which is preliminary data.</text>
</comment>